<dbReference type="PaxDb" id="121845-A0A3Q0JKW1"/>
<name>A0A3Q0JKW1_DIACI</name>
<dbReference type="KEGG" id="dci:113472106"/>
<feature type="signal peptide" evidence="2">
    <location>
        <begin position="1"/>
        <end position="20"/>
    </location>
</feature>
<evidence type="ECO:0000256" key="1">
    <source>
        <dbReference type="SAM" id="Coils"/>
    </source>
</evidence>
<proteinExistence type="predicted"/>
<reference evidence="4" key="1">
    <citation type="submission" date="2025-08" db="UniProtKB">
        <authorList>
            <consortium name="RefSeq"/>
        </authorList>
    </citation>
    <scope>IDENTIFICATION</scope>
</reference>
<keyword evidence="1" id="KW-0175">Coiled coil</keyword>
<dbReference type="GeneID" id="113472106"/>
<keyword evidence="3" id="KW-1185">Reference proteome</keyword>
<accession>A0A3Q0JKW1</accession>
<feature type="coiled-coil region" evidence="1">
    <location>
        <begin position="221"/>
        <end position="248"/>
    </location>
</feature>
<protein>
    <submittedName>
        <fullName evidence="4">Uncharacterized protein LOC113472106</fullName>
    </submittedName>
</protein>
<feature type="non-terminal residue" evidence="4">
    <location>
        <position position="270"/>
    </location>
</feature>
<evidence type="ECO:0000313" key="4">
    <source>
        <dbReference type="RefSeq" id="XP_026687480.1"/>
    </source>
</evidence>
<evidence type="ECO:0000313" key="3">
    <source>
        <dbReference type="Proteomes" id="UP000079169"/>
    </source>
</evidence>
<gene>
    <name evidence="4" type="primary">LOC113472106</name>
</gene>
<keyword evidence="2" id="KW-0732">Signal</keyword>
<dbReference type="Proteomes" id="UP000079169">
    <property type="component" value="Unplaced"/>
</dbReference>
<dbReference type="AlphaFoldDB" id="A0A3Q0JKW1"/>
<organism evidence="3 4">
    <name type="scientific">Diaphorina citri</name>
    <name type="common">Asian citrus psyllid</name>
    <dbReference type="NCBI Taxonomy" id="121845"/>
    <lineage>
        <taxon>Eukaryota</taxon>
        <taxon>Metazoa</taxon>
        <taxon>Ecdysozoa</taxon>
        <taxon>Arthropoda</taxon>
        <taxon>Hexapoda</taxon>
        <taxon>Insecta</taxon>
        <taxon>Pterygota</taxon>
        <taxon>Neoptera</taxon>
        <taxon>Paraneoptera</taxon>
        <taxon>Hemiptera</taxon>
        <taxon>Sternorrhyncha</taxon>
        <taxon>Psylloidea</taxon>
        <taxon>Psyllidae</taxon>
        <taxon>Diaphorininae</taxon>
        <taxon>Diaphorina</taxon>
    </lineage>
</organism>
<dbReference type="RefSeq" id="XP_026687480.1">
    <property type="nucleotide sequence ID" value="XM_026831679.1"/>
</dbReference>
<sequence>MVRVYIGIFLVCNVASIISGAAIDQQTPLAPAHLVNQDVPAPANAMPMPSDAAMGTPLNSAGVALNPPPMPLNSLNTAADAVALNPADILNVQNQLLTANNLDLTNLPNKAHEQFAAVEDSPAPPQGDSDLANVELDETVDKPNNYVQLILDAIEISMTPLTAAPAHERFAAVEESPAPPQGDSDLANVELDDTVDKPNNYVQLILDAIEISMTPLTAAPGKNADKSLDNLIKRLEQIKQRLDLFKKDILQLTQPIEATRIWPSQWIWRQ</sequence>
<feature type="chain" id="PRO_5018300898" evidence="2">
    <location>
        <begin position="21"/>
        <end position="270"/>
    </location>
</feature>
<evidence type="ECO:0000256" key="2">
    <source>
        <dbReference type="SAM" id="SignalP"/>
    </source>
</evidence>